<gene>
    <name evidence="1" type="ORF">BIN_B_04332</name>
</gene>
<accession>A0A653EX49</accession>
<dbReference type="EMBL" id="LR589126">
    <property type="protein sequence ID" value="VTP02047.1"/>
    <property type="molecule type" value="Genomic_DNA"/>
</dbReference>
<reference evidence="1" key="1">
    <citation type="submission" date="2019-05" db="EMBL/GenBank/DDBJ databases">
        <authorList>
            <person name="Naeem R."/>
            <person name="Antony C."/>
            <person name="Guan Q."/>
        </authorList>
    </citation>
    <scope>NUCLEOTIDE SEQUENCE</scope>
    <source>
        <strain evidence="1">2</strain>
    </source>
</reference>
<organism evidence="1">
    <name type="scientific">Mycobacterium riyadhense</name>
    <dbReference type="NCBI Taxonomy" id="486698"/>
    <lineage>
        <taxon>Bacteria</taxon>
        <taxon>Bacillati</taxon>
        <taxon>Actinomycetota</taxon>
        <taxon>Actinomycetes</taxon>
        <taxon>Mycobacteriales</taxon>
        <taxon>Mycobacteriaceae</taxon>
        <taxon>Mycobacterium</taxon>
    </lineage>
</organism>
<dbReference type="AlphaFoldDB" id="A0A653EX49"/>
<proteinExistence type="predicted"/>
<protein>
    <submittedName>
        <fullName evidence="1">Uncharacterized protein</fullName>
    </submittedName>
</protein>
<evidence type="ECO:0000313" key="1">
    <source>
        <dbReference type="EMBL" id="VTP02047.1"/>
    </source>
</evidence>
<name>A0A653EX49_9MYCO</name>
<sequence length="66" mass="7109">MPKAAVDEHCDTRPREDNVCTATELGLGRGRHPVTKSKTVETSANLEFGLGITRTVCLHVASSSRT</sequence>